<dbReference type="EMBL" id="JACHOO010000001">
    <property type="protein sequence ID" value="MBB5751014.1"/>
    <property type="molecule type" value="Genomic_DNA"/>
</dbReference>
<evidence type="ECO:0000256" key="1">
    <source>
        <dbReference type="SAM" id="MobiDB-lite"/>
    </source>
</evidence>
<dbReference type="AlphaFoldDB" id="A0A7W9CSV2"/>
<feature type="region of interest" description="Disordered" evidence="1">
    <location>
        <begin position="21"/>
        <end position="72"/>
    </location>
</feature>
<comment type="caution">
    <text evidence="2">The sequence shown here is derived from an EMBL/GenBank/DDBJ whole genome shotgun (WGS) entry which is preliminary data.</text>
</comment>
<reference evidence="2 3" key="1">
    <citation type="submission" date="2020-08" db="EMBL/GenBank/DDBJ databases">
        <title>Genomic Encyclopedia of Type Strains, Phase IV (KMG-IV): sequencing the most valuable type-strain genomes for metagenomic binning, comparative biology and taxonomic classification.</title>
        <authorList>
            <person name="Goeker M."/>
        </authorList>
    </citation>
    <scope>NUCLEOTIDE SEQUENCE [LARGE SCALE GENOMIC DNA]</scope>
    <source>
        <strain evidence="2 3">DSM 16268</strain>
    </source>
</reference>
<organism evidence="2 3">
    <name type="scientific">Prosthecomicrobium pneumaticum</name>
    <dbReference type="NCBI Taxonomy" id="81895"/>
    <lineage>
        <taxon>Bacteria</taxon>
        <taxon>Pseudomonadati</taxon>
        <taxon>Pseudomonadota</taxon>
        <taxon>Alphaproteobacteria</taxon>
        <taxon>Hyphomicrobiales</taxon>
        <taxon>Kaistiaceae</taxon>
        <taxon>Prosthecomicrobium</taxon>
    </lineage>
</organism>
<gene>
    <name evidence="2" type="ORF">GGQ63_000057</name>
</gene>
<protein>
    <recommendedName>
        <fullName evidence="4">Flagellar assembly protein FliH/Type III secretion system HrpE domain-containing protein</fullName>
    </recommendedName>
</protein>
<accession>A0A7W9CSV2</accession>
<dbReference type="RefSeq" id="WP_183851603.1">
    <property type="nucleotide sequence ID" value="NZ_JACHOO010000001.1"/>
</dbReference>
<name>A0A7W9CSV2_9HYPH</name>
<keyword evidence="3" id="KW-1185">Reference proteome</keyword>
<evidence type="ECO:0000313" key="2">
    <source>
        <dbReference type="EMBL" id="MBB5751014.1"/>
    </source>
</evidence>
<proteinExistence type="predicted"/>
<evidence type="ECO:0008006" key="4">
    <source>
        <dbReference type="Google" id="ProtNLM"/>
    </source>
</evidence>
<sequence length="209" mass="22155">MHALMEHLPDFSHALPKLVGAERTKAESGHAPAAAPSAPPQPDLKAIAEAAAAEGRRAGEAAARQAFERQRAEDQARLEERIAAERKSWSEREGDGLARALEAGLAGLERTLCDRLARVVEPFLAPAMRNRALDELAGLIRAAIAAENMPLLRVSGAPDLIDALRARLAADAPVTFEPASGAEVTVTAGATLLETRIAAWLARLGEQEV</sequence>
<dbReference type="Proteomes" id="UP000523821">
    <property type="component" value="Unassembled WGS sequence"/>
</dbReference>
<evidence type="ECO:0000313" key="3">
    <source>
        <dbReference type="Proteomes" id="UP000523821"/>
    </source>
</evidence>